<dbReference type="PROSITE" id="PS00137">
    <property type="entry name" value="SUBTILASE_HIS"/>
    <property type="match status" value="1"/>
</dbReference>
<evidence type="ECO:0000259" key="12">
    <source>
        <dbReference type="Pfam" id="PF17766"/>
    </source>
</evidence>
<feature type="active site" description="Charge relay system" evidence="6 7">
    <location>
        <position position="178"/>
    </location>
</feature>
<evidence type="ECO:0000313" key="13">
    <source>
        <dbReference type="EMBL" id="CAL5048000.1"/>
    </source>
</evidence>
<evidence type="ECO:0000256" key="5">
    <source>
        <dbReference type="ARBA" id="ARBA00022825"/>
    </source>
</evidence>
<keyword evidence="2 7" id="KW-0645">Protease</keyword>
<evidence type="ECO:0000256" key="7">
    <source>
        <dbReference type="PROSITE-ProRule" id="PRU01240"/>
    </source>
</evidence>
<reference evidence="13" key="1">
    <citation type="submission" date="2024-10" db="EMBL/GenBank/DDBJ databases">
        <authorList>
            <person name="Ryan C."/>
        </authorList>
    </citation>
    <scope>NUCLEOTIDE SEQUENCE [LARGE SCALE GENOMIC DNA]</scope>
</reference>
<dbReference type="InterPro" id="IPR037045">
    <property type="entry name" value="S8pro/Inhibitor_I9_sf"/>
</dbReference>
<dbReference type="PROSITE" id="PS51892">
    <property type="entry name" value="SUBTILASE"/>
    <property type="match status" value="1"/>
</dbReference>
<evidence type="ECO:0000256" key="2">
    <source>
        <dbReference type="ARBA" id="ARBA00022670"/>
    </source>
</evidence>
<evidence type="ECO:0000256" key="8">
    <source>
        <dbReference type="RuleBase" id="RU003355"/>
    </source>
</evidence>
<feature type="active site" description="Charge relay system" evidence="6 7">
    <location>
        <position position="514"/>
    </location>
</feature>
<dbReference type="InterPro" id="IPR015500">
    <property type="entry name" value="Peptidase_S8_subtilisin-rel"/>
</dbReference>
<gene>
    <name evidence="13" type="ORF">URODEC1_LOCUS90192</name>
</gene>
<dbReference type="InterPro" id="IPR023828">
    <property type="entry name" value="Peptidase_S8_Ser-AS"/>
</dbReference>
<dbReference type="Gene3D" id="2.60.40.2310">
    <property type="match status" value="1"/>
</dbReference>
<dbReference type="PROSITE" id="PS00138">
    <property type="entry name" value="SUBTILASE_SER"/>
    <property type="match status" value="1"/>
</dbReference>
<dbReference type="Proteomes" id="UP001497457">
    <property type="component" value="Chromosome 35b"/>
</dbReference>
<dbReference type="InterPro" id="IPR041469">
    <property type="entry name" value="Subtilisin-like_FN3"/>
</dbReference>
<evidence type="ECO:0000256" key="1">
    <source>
        <dbReference type="ARBA" id="ARBA00011073"/>
    </source>
</evidence>
<evidence type="ECO:0000256" key="4">
    <source>
        <dbReference type="ARBA" id="ARBA00022801"/>
    </source>
</evidence>
<protein>
    <submittedName>
        <fullName evidence="13">Uncharacterized protein</fullName>
    </submittedName>
</protein>
<evidence type="ECO:0000313" key="14">
    <source>
        <dbReference type="Proteomes" id="UP001497457"/>
    </source>
</evidence>
<dbReference type="EMBL" id="OZ075145">
    <property type="protein sequence ID" value="CAL5048000.1"/>
    <property type="molecule type" value="Genomic_DNA"/>
</dbReference>
<keyword evidence="5 7" id="KW-0720">Serine protease</keyword>
<dbReference type="Pfam" id="PF17766">
    <property type="entry name" value="fn3_6"/>
    <property type="match status" value="1"/>
</dbReference>
<dbReference type="InterPro" id="IPR023827">
    <property type="entry name" value="Peptidase_S8_Asp-AS"/>
</dbReference>
<dbReference type="InterPro" id="IPR045051">
    <property type="entry name" value="SBT"/>
</dbReference>
<feature type="domain" description="Subtilisin-like protease fibronectin type-III" evidence="12">
    <location>
        <begin position="630"/>
        <end position="724"/>
    </location>
</feature>
<feature type="active site" description="Charge relay system" evidence="6 7">
    <location>
        <position position="212"/>
    </location>
</feature>
<evidence type="ECO:0000259" key="10">
    <source>
        <dbReference type="Pfam" id="PF00082"/>
    </source>
</evidence>
<dbReference type="InterPro" id="IPR036852">
    <property type="entry name" value="Peptidase_S8/S53_dom_sf"/>
</dbReference>
<evidence type="ECO:0000259" key="11">
    <source>
        <dbReference type="Pfam" id="PF05922"/>
    </source>
</evidence>
<accession>A0ABC9DY72</accession>
<feature type="chain" id="PRO_5044814684" evidence="9">
    <location>
        <begin position="23"/>
        <end position="742"/>
    </location>
</feature>
<organism evidence="13 14">
    <name type="scientific">Urochloa decumbens</name>
    <dbReference type="NCBI Taxonomy" id="240449"/>
    <lineage>
        <taxon>Eukaryota</taxon>
        <taxon>Viridiplantae</taxon>
        <taxon>Streptophyta</taxon>
        <taxon>Embryophyta</taxon>
        <taxon>Tracheophyta</taxon>
        <taxon>Spermatophyta</taxon>
        <taxon>Magnoliopsida</taxon>
        <taxon>Liliopsida</taxon>
        <taxon>Poales</taxon>
        <taxon>Poaceae</taxon>
        <taxon>PACMAD clade</taxon>
        <taxon>Panicoideae</taxon>
        <taxon>Panicodae</taxon>
        <taxon>Paniceae</taxon>
        <taxon>Melinidinae</taxon>
        <taxon>Urochloa</taxon>
    </lineage>
</organism>
<dbReference type="InterPro" id="IPR022398">
    <property type="entry name" value="Peptidase_S8_His-AS"/>
</dbReference>
<dbReference type="PANTHER" id="PTHR10795">
    <property type="entry name" value="PROPROTEIN CONVERTASE SUBTILISIN/KEXIN"/>
    <property type="match status" value="1"/>
</dbReference>
<keyword evidence="4 7" id="KW-0378">Hydrolase</keyword>
<name>A0ABC9DY72_9POAL</name>
<evidence type="ECO:0000256" key="3">
    <source>
        <dbReference type="ARBA" id="ARBA00022729"/>
    </source>
</evidence>
<feature type="domain" description="Inhibitor I9" evidence="11">
    <location>
        <begin position="73"/>
        <end position="141"/>
    </location>
</feature>
<dbReference type="Gene3D" id="3.50.30.30">
    <property type="match status" value="1"/>
</dbReference>
<feature type="domain" description="Peptidase S8/S53" evidence="10">
    <location>
        <begin position="169"/>
        <end position="549"/>
    </location>
</feature>
<feature type="signal peptide" evidence="9">
    <location>
        <begin position="1"/>
        <end position="22"/>
    </location>
</feature>
<proteinExistence type="inferred from homology"/>
<dbReference type="InterPro" id="IPR000209">
    <property type="entry name" value="Peptidase_S8/S53_dom"/>
</dbReference>
<dbReference type="InterPro" id="IPR010259">
    <property type="entry name" value="S8pro/Inhibitor_I9"/>
</dbReference>
<dbReference type="PRINTS" id="PR00723">
    <property type="entry name" value="SUBTILISIN"/>
</dbReference>
<dbReference type="GO" id="GO:0004252">
    <property type="term" value="F:serine-type endopeptidase activity"/>
    <property type="evidence" value="ECO:0007669"/>
    <property type="project" value="UniProtKB-UniRule"/>
</dbReference>
<dbReference type="Gene3D" id="3.40.50.200">
    <property type="entry name" value="Peptidase S8/S53 domain"/>
    <property type="match status" value="2"/>
</dbReference>
<keyword evidence="3 9" id="KW-0732">Signal</keyword>
<dbReference type="Gene3D" id="3.30.70.80">
    <property type="entry name" value="Peptidase S8 propeptide/proteinase inhibitor I9"/>
    <property type="match status" value="1"/>
</dbReference>
<keyword evidence="14" id="KW-1185">Reference proteome</keyword>
<dbReference type="Pfam" id="PF05922">
    <property type="entry name" value="Inhibitor_I9"/>
    <property type="match status" value="1"/>
</dbReference>
<comment type="similarity">
    <text evidence="1 7 8">Belongs to the peptidase S8 family.</text>
</comment>
<evidence type="ECO:0000256" key="6">
    <source>
        <dbReference type="PIRSR" id="PIRSR615500-1"/>
    </source>
</evidence>
<dbReference type="GO" id="GO:0006508">
    <property type="term" value="P:proteolysis"/>
    <property type="evidence" value="ECO:0007669"/>
    <property type="project" value="UniProtKB-KW"/>
</dbReference>
<evidence type="ECO:0000256" key="9">
    <source>
        <dbReference type="SAM" id="SignalP"/>
    </source>
</evidence>
<sequence length="742" mass="79317">MAISRLALLLVVMMMSLGVAESMVNGIMQEEEEVVPADAGGYRKYVVFLGSPSAEELNKFFIKQQGGGGGGGEDDDDLDAAHRAWHQSYLPSTRTSLGEKRLLWSRHTVANYFCARLTTEELKVLSGKPHFISAHPDSIIHRETTHTPAFLGLPNRLGETPEDWPGEGGRGVIIGVVDDGIDPLHPSMADHGFEGIDPPAKWKGSCHPENGHGTHVASTAAGNLVAGVDFNGLASGTASGTAPYAHVAVYKACGRRCYRKNVFDAIMMAVSDGLDIISMSLSGTNQVTYDHDLKAIGAFIAMTKGVLVVASAGNTGPAASSVRNGAPWILTVAAGTVDRSFTATVHLDGSAGPIVGQSVADRPQGRPGFELLYSEDGDRRYCVYPEDEYHLFRNRIVICHTGFTAITGDGGVVGTVTKNGAMGVILIVPYEEFPRLRDYYYAGHGTAKASINFGAGTVLGFGPAPTVASFSARGPNQKTPGILKPELLAPGVNILAGKPSADSGRNYDFKSGTSMATPHVSGLAALLKKQHPIWNPAQIRSALMTTADVLDNRGLRIMDEHHVAPAGVYERGAGHVNLRRAMDPGLVYFLGDEEYSSWICATLGEGPLQTISTDPHRKCSYFPTMSQQWDLNTPSIVVPLRPSPCVTVRTLTNVGPPQVYNVKVEKPPEVRVTVYPSTINFTYWMQASYSISVMSVGSSPVEGKVYQGTVTWYSSNHTVAIPLVAVVGLGAPQPSTGWKIDD</sequence>
<dbReference type="SUPFAM" id="SSF52743">
    <property type="entry name" value="Subtilisin-like"/>
    <property type="match status" value="1"/>
</dbReference>
<dbReference type="PROSITE" id="PS00136">
    <property type="entry name" value="SUBTILASE_ASP"/>
    <property type="match status" value="1"/>
</dbReference>
<dbReference type="AlphaFoldDB" id="A0ABC9DY72"/>
<dbReference type="Pfam" id="PF00082">
    <property type="entry name" value="Peptidase_S8"/>
    <property type="match status" value="1"/>
</dbReference>